<organism evidence="2 3">
    <name type="scientific">Burkholderia multivorans</name>
    <dbReference type="NCBI Taxonomy" id="87883"/>
    <lineage>
        <taxon>Bacteria</taxon>
        <taxon>Pseudomonadati</taxon>
        <taxon>Pseudomonadota</taxon>
        <taxon>Betaproteobacteria</taxon>
        <taxon>Burkholderiales</taxon>
        <taxon>Burkholderiaceae</taxon>
        <taxon>Burkholderia</taxon>
        <taxon>Burkholderia cepacia complex</taxon>
    </lineage>
</organism>
<evidence type="ECO:0000256" key="1">
    <source>
        <dbReference type="SAM" id="MobiDB-lite"/>
    </source>
</evidence>
<evidence type="ECO:0000313" key="3">
    <source>
        <dbReference type="Proteomes" id="UP000237686"/>
    </source>
</evidence>
<protein>
    <submittedName>
        <fullName evidence="2">Uncharacterized protein</fullName>
    </submittedName>
</protein>
<dbReference type="EMBL" id="PVFZ01000061">
    <property type="protein sequence ID" value="PRF19653.1"/>
    <property type="molecule type" value="Genomic_DNA"/>
</dbReference>
<gene>
    <name evidence="2" type="ORF">C6P98_23330</name>
</gene>
<name>A0A8E2UQQ0_9BURK</name>
<dbReference type="Proteomes" id="UP000237686">
    <property type="component" value="Unassembled WGS sequence"/>
</dbReference>
<proteinExistence type="predicted"/>
<feature type="region of interest" description="Disordered" evidence="1">
    <location>
        <begin position="36"/>
        <end position="68"/>
    </location>
</feature>
<comment type="caution">
    <text evidence="2">The sequence shown here is derived from an EMBL/GenBank/DDBJ whole genome shotgun (WGS) entry which is preliminary data.</text>
</comment>
<sequence>MPRFLGGGCATALRRHRNVSGHSSGRAPRAFQSVVQSKSRIVISKQRPTPARRNAKIAAQPTHGSSMSAILRSPSISAALAAGARAAGLKLKKRLLD</sequence>
<dbReference type="AlphaFoldDB" id="A0A8E2UQQ0"/>
<accession>A0A8E2UQQ0</accession>
<reference evidence="2 3" key="1">
    <citation type="submission" date="2018-03" db="EMBL/GenBank/DDBJ databases">
        <authorList>
            <person name="Nguyen K."/>
            <person name="Fouts D."/>
            <person name="Sutton G."/>
        </authorList>
    </citation>
    <scope>NUCLEOTIDE SEQUENCE [LARGE SCALE GENOMIC DNA]</scope>
    <source>
        <strain evidence="2 3">AU17135</strain>
    </source>
</reference>
<evidence type="ECO:0000313" key="2">
    <source>
        <dbReference type="EMBL" id="PRF19653.1"/>
    </source>
</evidence>